<evidence type="ECO:0000259" key="6">
    <source>
        <dbReference type="Pfam" id="PF00447"/>
    </source>
</evidence>
<dbReference type="AlphaFoldDB" id="A0A6B0S7X8"/>
<dbReference type="InterPro" id="IPR036388">
    <property type="entry name" value="WH-like_DNA-bd_sf"/>
</dbReference>
<evidence type="ECO:0000313" key="7">
    <source>
        <dbReference type="EMBL" id="MXQ98160.1"/>
    </source>
</evidence>
<comment type="subcellular location">
    <subcellularLocation>
        <location evidence="1">Nucleus</location>
    </subcellularLocation>
</comment>
<reference evidence="7" key="1">
    <citation type="submission" date="2019-10" db="EMBL/GenBank/DDBJ databases">
        <title>The sequence and de novo assembly of the wild yak genome.</title>
        <authorList>
            <person name="Liu Y."/>
        </authorList>
    </citation>
    <scope>NUCLEOTIDE SEQUENCE [LARGE SCALE GENOMIC DNA]</scope>
    <source>
        <strain evidence="7">WY2019</strain>
    </source>
</reference>
<keyword evidence="4" id="KW-0539">Nucleus</keyword>
<name>A0A6B0S7X8_9CETA</name>
<keyword evidence="8" id="KW-1185">Reference proteome</keyword>
<dbReference type="GO" id="GO:0003700">
    <property type="term" value="F:DNA-binding transcription factor activity"/>
    <property type="evidence" value="ECO:0007669"/>
    <property type="project" value="InterPro"/>
</dbReference>
<organism evidence="7 8">
    <name type="scientific">Bos mutus</name>
    <name type="common">wild yak</name>
    <dbReference type="NCBI Taxonomy" id="72004"/>
    <lineage>
        <taxon>Eukaryota</taxon>
        <taxon>Metazoa</taxon>
        <taxon>Chordata</taxon>
        <taxon>Craniata</taxon>
        <taxon>Vertebrata</taxon>
        <taxon>Euteleostomi</taxon>
        <taxon>Mammalia</taxon>
        <taxon>Eutheria</taxon>
        <taxon>Laurasiatheria</taxon>
        <taxon>Artiodactyla</taxon>
        <taxon>Ruminantia</taxon>
        <taxon>Pecora</taxon>
        <taxon>Bovidae</taxon>
        <taxon>Bovinae</taxon>
        <taxon>Bos</taxon>
    </lineage>
</organism>
<dbReference type="GO" id="GO:0043565">
    <property type="term" value="F:sequence-specific DNA binding"/>
    <property type="evidence" value="ECO:0007669"/>
    <property type="project" value="InterPro"/>
</dbReference>
<comment type="similarity">
    <text evidence="2">Belongs to the HSF family.</text>
</comment>
<dbReference type="EMBL" id="VBQZ03000221">
    <property type="protein sequence ID" value="MXQ98160.1"/>
    <property type="molecule type" value="Genomic_DNA"/>
</dbReference>
<evidence type="ECO:0000256" key="5">
    <source>
        <dbReference type="SAM" id="MobiDB-lite"/>
    </source>
</evidence>
<proteinExistence type="inferred from homology"/>
<dbReference type="InterPro" id="IPR036390">
    <property type="entry name" value="WH_DNA-bd_sf"/>
</dbReference>
<protein>
    <recommendedName>
        <fullName evidence="6">HSF-type DNA-binding domain-containing protein</fullName>
    </recommendedName>
</protein>
<dbReference type="GO" id="GO:0005634">
    <property type="term" value="C:nucleus"/>
    <property type="evidence" value="ECO:0007669"/>
    <property type="project" value="UniProtKB-SubCell"/>
</dbReference>
<evidence type="ECO:0000256" key="4">
    <source>
        <dbReference type="ARBA" id="ARBA00023242"/>
    </source>
</evidence>
<feature type="region of interest" description="Disordered" evidence="5">
    <location>
        <begin position="1"/>
        <end position="20"/>
    </location>
</feature>
<evidence type="ECO:0000313" key="8">
    <source>
        <dbReference type="Proteomes" id="UP000322234"/>
    </source>
</evidence>
<sequence>MGQAKLHGNQSKGPEDGLRISFPKNSGDPVWCGWGSACGGGGPRGGRLCWGSHLWSMSARQQEESQSHQESRKLRTIVNSHHFVSIWWEEDGTCIGISEELFENILERVGSDKVFETDLMKSFFHQLSLYGFSKECQDVLTSLCLTTLLTDEPPVCVLSKVRAGEYLLGPGGGVGPNLRAAGDGGRPAGKAVCKDRTGDWHDCRSCQCRVGEL</sequence>
<feature type="domain" description="HSF-type DNA-binding" evidence="6">
    <location>
        <begin position="72"/>
        <end position="137"/>
    </location>
</feature>
<dbReference type="InterPro" id="IPR000232">
    <property type="entry name" value="HSF_DNA-bd"/>
</dbReference>
<accession>A0A6B0S7X8</accession>
<dbReference type="SUPFAM" id="SSF46785">
    <property type="entry name" value="Winged helix' DNA-binding domain"/>
    <property type="match status" value="1"/>
</dbReference>
<evidence type="ECO:0000256" key="1">
    <source>
        <dbReference type="ARBA" id="ARBA00004123"/>
    </source>
</evidence>
<dbReference type="Pfam" id="PF00447">
    <property type="entry name" value="HSF_DNA-bind"/>
    <property type="match status" value="1"/>
</dbReference>
<gene>
    <name evidence="7" type="ORF">E5288_WYG020454</name>
</gene>
<comment type="caution">
    <text evidence="7">The sequence shown here is derived from an EMBL/GenBank/DDBJ whole genome shotgun (WGS) entry which is preliminary data.</text>
</comment>
<dbReference type="Gene3D" id="1.10.10.10">
    <property type="entry name" value="Winged helix-like DNA-binding domain superfamily/Winged helix DNA-binding domain"/>
    <property type="match status" value="1"/>
</dbReference>
<dbReference type="Proteomes" id="UP000322234">
    <property type="component" value="Unassembled WGS sequence"/>
</dbReference>
<evidence type="ECO:0000256" key="3">
    <source>
        <dbReference type="ARBA" id="ARBA00023125"/>
    </source>
</evidence>
<keyword evidence="3" id="KW-0238">DNA-binding</keyword>
<evidence type="ECO:0000256" key="2">
    <source>
        <dbReference type="ARBA" id="ARBA00006403"/>
    </source>
</evidence>